<gene>
    <name evidence="2" type="ORF">QBC47DRAFT_389250</name>
</gene>
<name>A0AAJ0B754_9PEZI</name>
<keyword evidence="1" id="KW-0472">Membrane</keyword>
<keyword evidence="3" id="KW-1185">Reference proteome</keyword>
<dbReference type="EMBL" id="MU839839">
    <property type="protein sequence ID" value="KAK1752777.1"/>
    <property type="molecule type" value="Genomic_DNA"/>
</dbReference>
<evidence type="ECO:0000313" key="3">
    <source>
        <dbReference type="Proteomes" id="UP001239445"/>
    </source>
</evidence>
<keyword evidence="1" id="KW-0812">Transmembrane</keyword>
<protein>
    <submittedName>
        <fullName evidence="2">Uncharacterized protein</fullName>
    </submittedName>
</protein>
<feature type="transmembrane region" description="Helical" evidence="1">
    <location>
        <begin position="36"/>
        <end position="55"/>
    </location>
</feature>
<sequence>MELVLLVSLGFSSSWGFGMAMTFVSWPAWRVSQSHFLLFAAASHVLGGLMIRGWARDKHTVLWSEWLVWENFRP</sequence>
<organism evidence="2 3">
    <name type="scientific">Echria macrotheca</name>
    <dbReference type="NCBI Taxonomy" id="438768"/>
    <lineage>
        <taxon>Eukaryota</taxon>
        <taxon>Fungi</taxon>
        <taxon>Dikarya</taxon>
        <taxon>Ascomycota</taxon>
        <taxon>Pezizomycotina</taxon>
        <taxon>Sordariomycetes</taxon>
        <taxon>Sordariomycetidae</taxon>
        <taxon>Sordariales</taxon>
        <taxon>Schizotheciaceae</taxon>
        <taxon>Echria</taxon>
    </lineage>
</organism>
<keyword evidence="1" id="KW-1133">Transmembrane helix</keyword>
<evidence type="ECO:0000256" key="1">
    <source>
        <dbReference type="SAM" id="Phobius"/>
    </source>
</evidence>
<accession>A0AAJ0B754</accession>
<evidence type="ECO:0000313" key="2">
    <source>
        <dbReference type="EMBL" id="KAK1752777.1"/>
    </source>
</evidence>
<proteinExistence type="predicted"/>
<reference evidence="2" key="1">
    <citation type="submission" date="2023-06" db="EMBL/GenBank/DDBJ databases">
        <title>Genome-scale phylogeny and comparative genomics of the fungal order Sordariales.</title>
        <authorList>
            <consortium name="Lawrence Berkeley National Laboratory"/>
            <person name="Hensen N."/>
            <person name="Bonometti L."/>
            <person name="Westerberg I."/>
            <person name="Brannstrom I.O."/>
            <person name="Guillou S."/>
            <person name="Cros-Aarteil S."/>
            <person name="Calhoun S."/>
            <person name="Haridas S."/>
            <person name="Kuo A."/>
            <person name="Mondo S."/>
            <person name="Pangilinan J."/>
            <person name="Riley R."/>
            <person name="Labutti K."/>
            <person name="Andreopoulos B."/>
            <person name="Lipzen A."/>
            <person name="Chen C."/>
            <person name="Yanf M."/>
            <person name="Daum C."/>
            <person name="Ng V."/>
            <person name="Clum A."/>
            <person name="Steindorff A."/>
            <person name="Ohm R."/>
            <person name="Martin F."/>
            <person name="Silar P."/>
            <person name="Natvig D."/>
            <person name="Lalanne C."/>
            <person name="Gautier V."/>
            <person name="Ament-Velasquez S.L."/>
            <person name="Kruys A."/>
            <person name="Hutchinson M.I."/>
            <person name="Powell A.J."/>
            <person name="Barry K."/>
            <person name="Miller A.N."/>
            <person name="Grigoriev I.V."/>
            <person name="Debuchy R."/>
            <person name="Gladieux P."/>
            <person name="Thoren M.H."/>
            <person name="Johannesson H."/>
        </authorList>
    </citation>
    <scope>NUCLEOTIDE SEQUENCE</scope>
    <source>
        <strain evidence="2">PSN4</strain>
    </source>
</reference>
<comment type="caution">
    <text evidence="2">The sequence shown here is derived from an EMBL/GenBank/DDBJ whole genome shotgun (WGS) entry which is preliminary data.</text>
</comment>
<dbReference type="Proteomes" id="UP001239445">
    <property type="component" value="Unassembled WGS sequence"/>
</dbReference>
<dbReference type="AlphaFoldDB" id="A0AAJ0B754"/>